<dbReference type="Gene3D" id="1.10.10.10">
    <property type="entry name" value="Winged helix-like DNA-binding domain superfamily/Winged helix DNA-binding domain"/>
    <property type="match status" value="1"/>
</dbReference>
<dbReference type="SUPFAM" id="SSF46785">
    <property type="entry name" value="Winged helix' DNA-binding domain"/>
    <property type="match status" value="1"/>
</dbReference>
<reference evidence="3" key="1">
    <citation type="submission" date="2017-02" db="EMBL/GenBank/DDBJ databases">
        <authorList>
            <person name="Varghese N."/>
            <person name="Submissions S."/>
        </authorList>
    </citation>
    <scope>NUCLEOTIDE SEQUENCE [LARGE SCALE GENOMIC DNA]</scope>
    <source>
        <strain evidence="3">DSM 22270</strain>
    </source>
</reference>
<name>A0A1T5HD07_9BACT</name>
<dbReference type="GO" id="GO:0003677">
    <property type="term" value="F:DNA binding"/>
    <property type="evidence" value="ECO:0007669"/>
    <property type="project" value="UniProtKB-KW"/>
</dbReference>
<dbReference type="NCBIfam" id="NF033788">
    <property type="entry name" value="HTH_metalloreg"/>
    <property type="match status" value="1"/>
</dbReference>
<dbReference type="AlphaFoldDB" id="A0A1T5HD07"/>
<sequence>MVARRDVFQAIADPTRRAMIGLLANKTLTINEVAGNFGMSQPAISKHMHILTECGLVVMVKIGREKHCRANLKGLEEVTRWTEQYRIFWNQRLDALEDLLNADND</sequence>
<proteinExistence type="predicted"/>
<dbReference type="STRING" id="651661.SAMN05660293_05334"/>
<dbReference type="SMART" id="SM00418">
    <property type="entry name" value="HTH_ARSR"/>
    <property type="match status" value="1"/>
</dbReference>
<dbReference type="PROSITE" id="PS50987">
    <property type="entry name" value="HTH_ARSR_2"/>
    <property type="match status" value="1"/>
</dbReference>
<feature type="domain" description="HTH arsR-type" evidence="1">
    <location>
        <begin position="1"/>
        <end position="90"/>
    </location>
</feature>
<dbReference type="Proteomes" id="UP000190897">
    <property type="component" value="Unassembled WGS sequence"/>
</dbReference>
<dbReference type="InterPro" id="IPR036390">
    <property type="entry name" value="WH_DNA-bd_sf"/>
</dbReference>
<dbReference type="InterPro" id="IPR001845">
    <property type="entry name" value="HTH_ArsR_DNA-bd_dom"/>
</dbReference>
<evidence type="ECO:0000259" key="1">
    <source>
        <dbReference type="PROSITE" id="PS50987"/>
    </source>
</evidence>
<dbReference type="PANTHER" id="PTHR38600">
    <property type="entry name" value="TRANSCRIPTIONAL REGULATORY PROTEIN"/>
    <property type="match status" value="1"/>
</dbReference>
<keyword evidence="3" id="KW-1185">Reference proteome</keyword>
<dbReference type="InterPro" id="IPR011991">
    <property type="entry name" value="ArsR-like_HTH"/>
</dbReference>
<keyword evidence="2" id="KW-0238">DNA-binding</keyword>
<gene>
    <name evidence="2" type="ORF">SAMN05660293_05334</name>
</gene>
<dbReference type="PANTHER" id="PTHR38600:SF2">
    <property type="entry name" value="SLL0088 PROTEIN"/>
    <property type="match status" value="1"/>
</dbReference>
<accession>A0A1T5HD07</accession>
<evidence type="ECO:0000313" key="3">
    <source>
        <dbReference type="Proteomes" id="UP000190897"/>
    </source>
</evidence>
<dbReference type="PRINTS" id="PR00778">
    <property type="entry name" value="HTHARSR"/>
</dbReference>
<organism evidence="2 3">
    <name type="scientific">Dyadobacter psychrophilus</name>
    <dbReference type="NCBI Taxonomy" id="651661"/>
    <lineage>
        <taxon>Bacteria</taxon>
        <taxon>Pseudomonadati</taxon>
        <taxon>Bacteroidota</taxon>
        <taxon>Cytophagia</taxon>
        <taxon>Cytophagales</taxon>
        <taxon>Spirosomataceae</taxon>
        <taxon>Dyadobacter</taxon>
    </lineage>
</organism>
<dbReference type="EMBL" id="FUZA01000011">
    <property type="protein sequence ID" value="SKC18568.1"/>
    <property type="molecule type" value="Genomic_DNA"/>
</dbReference>
<protein>
    <submittedName>
        <fullName evidence="2">DNA-binding transcriptional regulator, ArsR family</fullName>
    </submittedName>
</protein>
<dbReference type="InterPro" id="IPR036388">
    <property type="entry name" value="WH-like_DNA-bd_sf"/>
</dbReference>
<dbReference type="RefSeq" id="WP_082217764.1">
    <property type="nucleotide sequence ID" value="NZ_FUZA01000011.1"/>
</dbReference>
<dbReference type="CDD" id="cd00090">
    <property type="entry name" value="HTH_ARSR"/>
    <property type="match status" value="1"/>
</dbReference>
<dbReference type="Pfam" id="PF01022">
    <property type="entry name" value="HTH_5"/>
    <property type="match status" value="1"/>
</dbReference>
<evidence type="ECO:0000313" key="2">
    <source>
        <dbReference type="EMBL" id="SKC18568.1"/>
    </source>
</evidence>
<dbReference type="GO" id="GO:0003700">
    <property type="term" value="F:DNA-binding transcription factor activity"/>
    <property type="evidence" value="ECO:0007669"/>
    <property type="project" value="InterPro"/>
</dbReference>
<dbReference type="OrthoDB" id="9799175at2"/>